<proteinExistence type="predicted"/>
<comment type="caution">
    <text evidence="2">The sequence shown here is derived from an EMBL/GenBank/DDBJ whole genome shotgun (WGS) entry which is preliminary data.</text>
</comment>
<dbReference type="PANTHER" id="PTHR35333">
    <property type="entry name" value="BETA-LACTAMASE"/>
    <property type="match status" value="1"/>
</dbReference>
<keyword evidence="2" id="KW-0378">Hydrolase</keyword>
<feature type="domain" description="Beta-lactamase class A catalytic" evidence="1">
    <location>
        <begin position="20"/>
        <end position="241"/>
    </location>
</feature>
<name>A0A3M8DNS2_9BACL</name>
<dbReference type="Pfam" id="PF13354">
    <property type="entry name" value="Beta-lactamase2"/>
    <property type="match status" value="1"/>
</dbReference>
<dbReference type="OrthoDB" id="9775096at2"/>
<sequence length="271" mass="29667">MDQLKETIIDLTAKAGGTWGVFVEDLDTGKSLAHNEGELFLAESVIKVPIMAAVFAAAEEKRFNLSDTMTLRREDMVGGSGFLQHMTPGIVLPIYDLITLMIVQSDNMATNMLVDLVGADAINQTMRETGMKESHFFNKCCVYPVKREGLNEITAADVNALLKTLATGSYISYHACQQMIEIMKKQQVRNGLPAYLPESDSPVIGSLTPWEMAHKPGWDTGRQHDAGILFAGKRSVSITVLSKDIEPFSALDTLAKIGRSVYAYMTAGEKA</sequence>
<organism evidence="2 3">
    <name type="scientific">Brevibacillus fluminis</name>
    <dbReference type="NCBI Taxonomy" id="511487"/>
    <lineage>
        <taxon>Bacteria</taxon>
        <taxon>Bacillati</taxon>
        <taxon>Bacillota</taxon>
        <taxon>Bacilli</taxon>
        <taxon>Bacillales</taxon>
        <taxon>Paenibacillaceae</taxon>
        <taxon>Brevibacillus</taxon>
    </lineage>
</organism>
<evidence type="ECO:0000313" key="3">
    <source>
        <dbReference type="Proteomes" id="UP000271031"/>
    </source>
</evidence>
<evidence type="ECO:0000313" key="2">
    <source>
        <dbReference type="EMBL" id="RNB89742.1"/>
    </source>
</evidence>
<protein>
    <submittedName>
        <fullName evidence="2">Serine hydrolase</fullName>
    </submittedName>
</protein>
<dbReference type="PANTHER" id="PTHR35333:SF3">
    <property type="entry name" value="BETA-LACTAMASE-TYPE TRANSPEPTIDASE FOLD CONTAINING PROTEIN"/>
    <property type="match status" value="1"/>
</dbReference>
<dbReference type="GO" id="GO:0030655">
    <property type="term" value="P:beta-lactam antibiotic catabolic process"/>
    <property type="evidence" value="ECO:0007669"/>
    <property type="project" value="InterPro"/>
</dbReference>
<dbReference type="Gene3D" id="3.40.710.10">
    <property type="entry name" value="DD-peptidase/beta-lactamase superfamily"/>
    <property type="match status" value="2"/>
</dbReference>
<dbReference type="InterPro" id="IPR045155">
    <property type="entry name" value="Beta-lactam_cat"/>
</dbReference>
<dbReference type="SUPFAM" id="SSF56601">
    <property type="entry name" value="beta-lactamase/transpeptidase-like"/>
    <property type="match status" value="1"/>
</dbReference>
<dbReference type="InterPro" id="IPR000871">
    <property type="entry name" value="Beta-lactam_class-A"/>
</dbReference>
<dbReference type="AlphaFoldDB" id="A0A3M8DNS2"/>
<gene>
    <name evidence="2" type="ORF">EDM56_11250</name>
</gene>
<keyword evidence="3" id="KW-1185">Reference proteome</keyword>
<dbReference type="GO" id="GO:0046677">
    <property type="term" value="P:response to antibiotic"/>
    <property type="evidence" value="ECO:0007669"/>
    <property type="project" value="InterPro"/>
</dbReference>
<dbReference type="RefSeq" id="WP_122917996.1">
    <property type="nucleotide sequence ID" value="NZ_RHHQ01000008.1"/>
</dbReference>
<accession>A0A3M8DNS2</accession>
<dbReference type="GO" id="GO:0008800">
    <property type="term" value="F:beta-lactamase activity"/>
    <property type="evidence" value="ECO:0007669"/>
    <property type="project" value="InterPro"/>
</dbReference>
<dbReference type="InterPro" id="IPR012338">
    <property type="entry name" value="Beta-lactam/transpept-like"/>
</dbReference>
<dbReference type="Proteomes" id="UP000271031">
    <property type="component" value="Unassembled WGS sequence"/>
</dbReference>
<evidence type="ECO:0000259" key="1">
    <source>
        <dbReference type="Pfam" id="PF13354"/>
    </source>
</evidence>
<dbReference type="EMBL" id="RHHQ01000008">
    <property type="protein sequence ID" value="RNB89742.1"/>
    <property type="molecule type" value="Genomic_DNA"/>
</dbReference>
<reference evidence="2 3" key="1">
    <citation type="submission" date="2018-10" db="EMBL/GenBank/DDBJ databases">
        <title>Phylogenomics of Brevibacillus.</title>
        <authorList>
            <person name="Dunlap C."/>
        </authorList>
    </citation>
    <scope>NUCLEOTIDE SEQUENCE [LARGE SCALE GENOMIC DNA]</scope>
    <source>
        <strain evidence="2 3">JCM 15716</strain>
    </source>
</reference>